<evidence type="ECO:0000313" key="8">
    <source>
        <dbReference type="EMBL" id="KFA86943.1"/>
    </source>
</evidence>
<dbReference type="GO" id="GO:0046872">
    <property type="term" value="F:metal ion binding"/>
    <property type="evidence" value="ECO:0007669"/>
    <property type="project" value="UniProtKB-KW"/>
</dbReference>
<dbReference type="SFLD" id="SFLDF00324">
    <property type="entry name" value="bacteriocin_maturation"/>
    <property type="match status" value="1"/>
</dbReference>
<feature type="domain" description="Elp3/MiaA/NifB-like radical SAM core" evidence="7">
    <location>
        <begin position="259"/>
        <end position="487"/>
    </location>
</feature>
<dbReference type="Gene3D" id="3.40.50.280">
    <property type="entry name" value="Cobalamin-binding domain"/>
    <property type="match status" value="1"/>
</dbReference>
<dbReference type="SFLD" id="SFLDG01082">
    <property type="entry name" value="B12-binding_domain_containing"/>
    <property type="match status" value="1"/>
</dbReference>
<evidence type="ECO:0000256" key="5">
    <source>
        <dbReference type="ARBA" id="ARBA00023014"/>
    </source>
</evidence>
<dbReference type="GO" id="GO:0051536">
    <property type="term" value="F:iron-sulfur cluster binding"/>
    <property type="evidence" value="ECO:0007669"/>
    <property type="project" value="UniProtKB-KW"/>
</dbReference>
<dbReference type="SFLD" id="SFLDS00029">
    <property type="entry name" value="Radical_SAM"/>
    <property type="match status" value="1"/>
</dbReference>
<dbReference type="InterPro" id="IPR007197">
    <property type="entry name" value="rSAM"/>
</dbReference>
<dbReference type="Proteomes" id="UP000028547">
    <property type="component" value="Unassembled WGS sequence"/>
</dbReference>
<evidence type="ECO:0000256" key="1">
    <source>
        <dbReference type="ARBA" id="ARBA00001966"/>
    </source>
</evidence>
<name>A0A084SEQ8_9BACT</name>
<comment type="caution">
    <text evidence="8">The sequence shown here is derived from an EMBL/GenBank/DDBJ whole genome shotgun (WGS) entry which is preliminary data.</text>
</comment>
<dbReference type="EMBL" id="JPMI01000411">
    <property type="protein sequence ID" value="KFA86943.1"/>
    <property type="molecule type" value="Genomic_DNA"/>
</dbReference>
<dbReference type="GO" id="GO:0003824">
    <property type="term" value="F:catalytic activity"/>
    <property type="evidence" value="ECO:0007669"/>
    <property type="project" value="InterPro"/>
</dbReference>
<evidence type="ECO:0000259" key="7">
    <source>
        <dbReference type="SMART" id="SM00729"/>
    </source>
</evidence>
<evidence type="ECO:0000256" key="2">
    <source>
        <dbReference type="ARBA" id="ARBA00022691"/>
    </source>
</evidence>
<protein>
    <recommendedName>
        <fullName evidence="7">Elp3/MiaA/NifB-like radical SAM core domain-containing protein</fullName>
    </recommendedName>
</protein>
<evidence type="ECO:0000313" key="9">
    <source>
        <dbReference type="Proteomes" id="UP000028547"/>
    </source>
</evidence>
<dbReference type="SUPFAM" id="SSF102114">
    <property type="entry name" value="Radical SAM enzymes"/>
    <property type="match status" value="1"/>
</dbReference>
<keyword evidence="2" id="KW-0949">S-adenosyl-L-methionine</keyword>
<dbReference type="InterPro" id="IPR006638">
    <property type="entry name" value="Elp3/MiaA/NifB-like_rSAM"/>
</dbReference>
<dbReference type="SMART" id="SM00729">
    <property type="entry name" value="Elp3"/>
    <property type="match status" value="1"/>
</dbReference>
<dbReference type="NCBIfam" id="TIGR03975">
    <property type="entry name" value="rSAM_ocin_1"/>
    <property type="match status" value="1"/>
</dbReference>
<dbReference type="PANTHER" id="PTHR43409">
    <property type="entry name" value="ANAEROBIC MAGNESIUM-PROTOPORPHYRIN IX MONOMETHYL ESTER CYCLASE-RELATED"/>
    <property type="match status" value="1"/>
</dbReference>
<dbReference type="AlphaFoldDB" id="A0A084SEQ8"/>
<organism evidence="8 9">
    <name type="scientific">Archangium violaceum Cb vi76</name>
    <dbReference type="NCBI Taxonomy" id="1406225"/>
    <lineage>
        <taxon>Bacteria</taxon>
        <taxon>Pseudomonadati</taxon>
        <taxon>Myxococcota</taxon>
        <taxon>Myxococcia</taxon>
        <taxon>Myxococcales</taxon>
        <taxon>Cystobacterineae</taxon>
        <taxon>Archangiaceae</taxon>
        <taxon>Archangium</taxon>
    </lineage>
</organism>
<evidence type="ECO:0000256" key="4">
    <source>
        <dbReference type="ARBA" id="ARBA00023004"/>
    </source>
</evidence>
<keyword evidence="4" id="KW-0408">Iron</keyword>
<gene>
    <name evidence="8" type="ORF">Q664_51150</name>
</gene>
<sequence length="622" mass="70586">MKVALVVMPLAAVYRPSLAAGLLQAALKARGIECQTKYFNVTLWKMLGAEPYRFFCHEAPMTALAGEWAFSQAFHGRREGAREAYAREVLDHPVWGMPLAPRGHVWALEEVAPSFLRIAFESCDWGQYDLVGFTSTFEQTMPSLCLARMIRERYPKVKLVAGGANFEAGMGRQYMEQYGFLDYVATGEADVSFPLLCENLREGRGEVPPGFLYREGGEVRESPRRKEPGYAHLDALPTPDYEDFFQLVRTSAPELGAGMWLPLEASRGCWWGEHSHCTFCGLNGEAMTFRRKSWRRVVDELEEVGRRHGATPVQYADNILAMDYFKDLLPHWAGQPVRTEKFFEIKSNLKRRQVRLLRDAGITRVQAGVETLADGTLKVMRKGVSGAQNVALLRWCQELGVDSLWNVIYGFPREDVDDYARTLSLLQKMGHLRPPDICSPIRMDRFSPNHAGWREQGFTRIRPMPAYRHVFSLPEETLHELAYYFDYEHPRFDEVLARGAELQAFILQWQERHRRRENGELAVRPHWRGGFVLVDSRFNLTPASEHLAEATVALLLACDAPVSREQALRTAAEATRSGEAGALERELSRLLEWGIIASLGSLLVTLAMLPDGLRTERLARAH</sequence>
<dbReference type="InterPro" id="IPR023984">
    <property type="entry name" value="rSAM_ocin_1"/>
</dbReference>
<keyword evidence="3" id="KW-0479">Metal-binding</keyword>
<dbReference type="PANTHER" id="PTHR43409:SF7">
    <property type="entry name" value="BLL1977 PROTEIN"/>
    <property type="match status" value="1"/>
</dbReference>
<keyword evidence="6" id="KW-0732">Signal</keyword>
<evidence type="ECO:0000256" key="3">
    <source>
        <dbReference type="ARBA" id="ARBA00022723"/>
    </source>
</evidence>
<feature type="signal peptide" evidence="6">
    <location>
        <begin position="1"/>
        <end position="19"/>
    </location>
</feature>
<dbReference type="CDD" id="cd01335">
    <property type="entry name" value="Radical_SAM"/>
    <property type="match status" value="1"/>
</dbReference>
<dbReference type="RefSeq" id="WP_043414075.1">
    <property type="nucleotide sequence ID" value="NZ_JPMI01000411.1"/>
</dbReference>
<dbReference type="Gene3D" id="3.20.20.70">
    <property type="entry name" value="Aldolase class I"/>
    <property type="match status" value="1"/>
</dbReference>
<proteinExistence type="predicted"/>
<reference evidence="8 9" key="1">
    <citation type="submission" date="2014-07" db="EMBL/GenBank/DDBJ databases">
        <title>Draft Genome Sequence of Gephyronic Acid Producer, Cystobacter violaceus Strain Cb vi76.</title>
        <authorList>
            <person name="Stevens D.C."/>
            <person name="Young J."/>
            <person name="Carmichael R."/>
            <person name="Tan J."/>
            <person name="Taylor R.E."/>
        </authorList>
    </citation>
    <scope>NUCLEOTIDE SEQUENCE [LARGE SCALE GENOMIC DNA]</scope>
    <source>
        <strain evidence="8 9">Cb vi76</strain>
    </source>
</reference>
<keyword evidence="5" id="KW-0411">Iron-sulfur</keyword>
<evidence type="ECO:0000256" key="6">
    <source>
        <dbReference type="SAM" id="SignalP"/>
    </source>
</evidence>
<dbReference type="InterPro" id="IPR013785">
    <property type="entry name" value="Aldolase_TIM"/>
</dbReference>
<dbReference type="InterPro" id="IPR051198">
    <property type="entry name" value="BchE-like"/>
</dbReference>
<dbReference type="GO" id="GO:0005829">
    <property type="term" value="C:cytosol"/>
    <property type="evidence" value="ECO:0007669"/>
    <property type="project" value="TreeGrafter"/>
</dbReference>
<comment type="cofactor">
    <cofactor evidence="1">
        <name>[4Fe-4S] cluster</name>
        <dbReference type="ChEBI" id="CHEBI:49883"/>
    </cofactor>
</comment>
<feature type="chain" id="PRO_5001781106" description="Elp3/MiaA/NifB-like radical SAM core domain-containing protein" evidence="6">
    <location>
        <begin position="20"/>
        <end position="622"/>
    </location>
</feature>
<dbReference type="InterPro" id="IPR058240">
    <property type="entry name" value="rSAM_sf"/>
</dbReference>
<accession>A0A084SEQ8</accession>
<dbReference type="Pfam" id="PF04055">
    <property type="entry name" value="Radical_SAM"/>
    <property type="match status" value="1"/>
</dbReference>